<dbReference type="EMBL" id="AP011540">
    <property type="protein sequence ID" value="BAI64663.1"/>
    <property type="molecule type" value="Genomic_DNA"/>
</dbReference>
<organism evidence="2 3">
    <name type="scientific">Rothia mucilaginosa (strain DY-18)</name>
    <name type="common">Stomatococcus mucilaginosus</name>
    <dbReference type="NCBI Taxonomy" id="680646"/>
    <lineage>
        <taxon>Bacteria</taxon>
        <taxon>Bacillati</taxon>
        <taxon>Actinomycetota</taxon>
        <taxon>Actinomycetes</taxon>
        <taxon>Micrococcales</taxon>
        <taxon>Micrococcaceae</taxon>
        <taxon>Rothia</taxon>
    </lineage>
</organism>
<reference evidence="2 3" key="2">
    <citation type="journal article" date="2010" name="J Osaka Dent Univ">
        <title>Isolation and identification of Rothia mucilaginosa from persistent apical periodontitis lesions.</title>
        <authorList>
            <person name="Yamane K."/>
            <person name="Yoshida M."/>
            <person name="Fujihira T."/>
            <person name="Baba T."/>
            <person name="Tsuji N."/>
            <person name="Hayashi H."/>
            <person name="Sugimori C."/>
            <person name="Yamanaka T."/>
            <person name="Mashimo C."/>
            <person name="Nambu T."/>
            <person name="Kawai H."/>
            <person name="Fukushima H."/>
        </authorList>
    </citation>
    <scope>NUCLEOTIDE SEQUENCE [LARGE SCALE GENOMIC DNA]</scope>
    <source>
        <strain evidence="2 3">DY-18</strain>
    </source>
</reference>
<evidence type="ECO:0000313" key="2">
    <source>
        <dbReference type="EMBL" id="BAI64663.1"/>
    </source>
</evidence>
<keyword evidence="2" id="KW-0808">Transferase</keyword>
<protein>
    <submittedName>
        <fullName evidence="2">Phosphoenolpyruvate synthase/pyruvate phosphate dikinase</fullName>
    </submittedName>
</protein>
<sequence>MCPLFVLAVCFLLVDVLMVACAGTLRGFGLLRRHNRGIACGGHPRKEYEAPCKEYEALRTPVASAFRNTHSTYRIFIVSSSAGDSSRPISPSSRPGLTRRRLVAGAAWAAPVVVASSVIPAYAASDEEGECTGPYEDSTMITAGDGVKKVAVLTVPAGAKRMRFTAVGGAGGTNYTVADAGSGAMVEGSMAVRGGQTITLTAGSGGIGNGELKPAEGGDGYGVGGSSKASSPVPANVVSAINDLTRISGGVTGRGGMSAVLYSASGGGSSAIEVDGVPMIVAGGGGGAGVLASYATVLPNPANAGAVRPTAHYSLDSSGGEHQFSTGGGAGSGDGDGSPGFVGFTSYEAQSEPILTVNPGSGAAGGVGGAGGEKLNPPTVDGSVIGFSSTSTQKLVSTATAGAAGASGFRAKGADGVASYSYQWDQTPEGTDNRPSNAGELFNGYQSVVSGGGGAGYGGGGSGAALSVSARVVSQKWNNDSARARYAVGSVQLAGGGAGGGTFMDSTVRIMDLGWALNAPNGPGERGAGYIEVAFCF</sequence>
<name>D2NSN7_ROTMD</name>
<dbReference type="Proteomes" id="UP000001883">
    <property type="component" value="Chromosome"/>
</dbReference>
<keyword evidence="2" id="KW-0670">Pyruvate</keyword>
<keyword evidence="3" id="KW-1185">Reference proteome</keyword>
<reference evidence="2 3" key="3">
    <citation type="journal article" date="2010" name="Sequencing">
        <title>Complete Genome Sequence of Rothia mucilaginosa DY-18: A Clinical Isolate with Dense Meshwork-Like Structures from a Persistent Apical Periodontitis Lesion.</title>
        <authorList>
            <person name="Yamane K."/>
            <person name="Nambu T."/>
            <person name="Yamanaka T."/>
            <person name="Mashimo C."/>
            <person name="Sugimori C."/>
            <person name="Leung K.-P."/>
            <person name="Fukushima H."/>
        </authorList>
    </citation>
    <scope>NUCLEOTIDE SEQUENCE [LARGE SCALE GENOMIC DNA]</scope>
    <source>
        <strain evidence="2 3">DY-18</strain>
    </source>
</reference>
<feature type="compositionally biased region" description="Gly residues" evidence="1">
    <location>
        <begin position="326"/>
        <end position="340"/>
    </location>
</feature>
<reference evidence="3" key="1">
    <citation type="submission" date="2009-07" db="EMBL/GenBank/DDBJ databases">
        <title>Complete genome sequence of Rothia mucilaginosa DJ.</title>
        <authorList>
            <person name="Yamane K."/>
            <person name="Nambu T."/>
            <person name="Mashimo C."/>
            <person name="Sugimori C."/>
            <person name="Yamanaka T."/>
            <person name="Leung K."/>
            <person name="Fukushima H."/>
        </authorList>
    </citation>
    <scope>NUCLEOTIDE SEQUENCE [LARGE SCALE GENOMIC DNA]</scope>
    <source>
        <strain evidence="3">DY-18</strain>
    </source>
</reference>
<dbReference type="GO" id="GO:0016301">
    <property type="term" value="F:kinase activity"/>
    <property type="evidence" value="ECO:0007669"/>
    <property type="project" value="UniProtKB-KW"/>
</dbReference>
<dbReference type="KEGG" id="rmu:RMDY18_08310"/>
<dbReference type="HOGENOM" id="CLU_541712_0_0_11"/>
<dbReference type="STRING" id="680646.RMDY18_08310"/>
<accession>D2NSN7</accession>
<gene>
    <name evidence="2" type="ordered locus">RMDY18_08310</name>
</gene>
<dbReference type="eggNOG" id="ENOG503447W">
    <property type="taxonomic scope" value="Bacteria"/>
</dbReference>
<dbReference type="AlphaFoldDB" id="D2NSN7"/>
<proteinExistence type="predicted"/>
<evidence type="ECO:0000256" key="1">
    <source>
        <dbReference type="SAM" id="MobiDB-lite"/>
    </source>
</evidence>
<keyword evidence="2" id="KW-0418">Kinase</keyword>
<feature type="region of interest" description="Disordered" evidence="1">
    <location>
        <begin position="313"/>
        <end position="340"/>
    </location>
</feature>
<evidence type="ECO:0000313" key="3">
    <source>
        <dbReference type="Proteomes" id="UP000001883"/>
    </source>
</evidence>